<name>A0A226WSF2_CABSO</name>
<feature type="chain" id="PRO_5012714347" description="Cytochrome c family protein" evidence="1">
    <location>
        <begin position="32"/>
        <end position="402"/>
    </location>
</feature>
<gene>
    <name evidence="2" type="ORF">BSU04_33545</name>
</gene>
<comment type="caution">
    <text evidence="2">The sequence shown here is derived from an EMBL/GenBank/DDBJ whole genome shotgun (WGS) entry which is preliminary data.</text>
</comment>
<organism evidence="2 3">
    <name type="scientific">Caballeronia sordidicola</name>
    <name type="common">Burkholderia sordidicola</name>
    <dbReference type="NCBI Taxonomy" id="196367"/>
    <lineage>
        <taxon>Bacteria</taxon>
        <taxon>Pseudomonadati</taxon>
        <taxon>Pseudomonadota</taxon>
        <taxon>Betaproteobacteria</taxon>
        <taxon>Burkholderiales</taxon>
        <taxon>Burkholderiaceae</taxon>
        <taxon>Caballeronia</taxon>
    </lineage>
</organism>
<dbReference type="Proteomes" id="UP000214720">
    <property type="component" value="Unassembled WGS sequence"/>
</dbReference>
<protein>
    <recommendedName>
        <fullName evidence="4">Cytochrome c family protein</fullName>
    </recommendedName>
</protein>
<dbReference type="EMBL" id="MTHB01000231">
    <property type="protein sequence ID" value="OXC74115.1"/>
    <property type="molecule type" value="Genomic_DNA"/>
</dbReference>
<reference evidence="3" key="1">
    <citation type="submission" date="2017-01" db="EMBL/GenBank/DDBJ databases">
        <title>Genome Analysis of Deinococcus marmoris KOPRI26562.</title>
        <authorList>
            <person name="Kim J.H."/>
            <person name="Oh H.-M."/>
        </authorList>
    </citation>
    <scope>NUCLEOTIDE SEQUENCE [LARGE SCALE GENOMIC DNA]</scope>
    <source>
        <strain evidence="3">PAMC 26633</strain>
    </source>
</reference>
<evidence type="ECO:0000313" key="3">
    <source>
        <dbReference type="Proteomes" id="UP000214720"/>
    </source>
</evidence>
<sequence>MRSCPLPAEPTMKRILSLIGAAALCLQAPFAACQGTILPWGQSSDQLAWQTFVQVTAPSGNPNSSQVEFETWASDDDIYHTSPPRWPAPGTPKRLQASLLGTAHRIAVRKPLIISPSDCNPPSNTDSKLGLPANVCIGEEVRRNWASYQYIVSNNLYNAQGLATAYAKKSPVNLPADAVEFKGDWMKVADLIGWLKKTEGLTLTEADIRHKFYVNTATDGKTSADFALLSFHFSTKQIKQWVWSDFENKMNPGRCDDTGCHDSFGAVSSNTPPNGLANQNYGDCQKSEALLAMFKNAAIDPVWRNYCLKGSQTDYVEANTSTPTILGNSVIERITANVPILRSSCISCHAYASFDKDGNHGLDQIVLDPKKYPVGPIDPKILVPGEYVQNDFIWGIIAVPSK</sequence>
<evidence type="ECO:0000256" key="1">
    <source>
        <dbReference type="SAM" id="SignalP"/>
    </source>
</evidence>
<evidence type="ECO:0008006" key="4">
    <source>
        <dbReference type="Google" id="ProtNLM"/>
    </source>
</evidence>
<keyword evidence="1" id="KW-0732">Signal</keyword>
<feature type="signal peptide" evidence="1">
    <location>
        <begin position="1"/>
        <end position="31"/>
    </location>
</feature>
<proteinExistence type="predicted"/>
<evidence type="ECO:0000313" key="2">
    <source>
        <dbReference type="EMBL" id="OXC74115.1"/>
    </source>
</evidence>
<accession>A0A226WSF2</accession>
<dbReference type="AlphaFoldDB" id="A0A226WSF2"/>